<feature type="binding site" evidence="7">
    <location>
        <position position="148"/>
    </location>
    <ligand>
        <name>Zn(2+)</name>
        <dbReference type="ChEBI" id="CHEBI:29105"/>
    </ligand>
</feature>
<keyword evidence="4" id="KW-0805">Transcription regulation</keyword>
<dbReference type="CDD" id="cd07153">
    <property type="entry name" value="Fur_like"/>
    <property type="match status" value="1"/>
</dbReference>
<evidence type="ECO:0000256" key="2">
    <source>
        <dbReference type="ARBA" id="ARBA00022491"/>
    </source>
</evidence>
<evidence type="ECO:0000256" key="8">
    <source>
        <dbReference type="PIRSR" id="PIRSR602481-2"/>
    </source>
</evidence>
<gene>
    <name evidence="9" type="ORF">G3M56_002540</name>
</gene>
<dbReference type="PANTHER" id="PTHR33202">
    <property type="entry name" value="ZINC UPTAKE REGULATION PROTEIN"/>
    <property type="match status" value="1"/>
</dbReference>
<dbReference type="InterPro" id="IPR036388">
    <property type="entry name" value="WH-like_DNA-bd_sf"/>
</dbReference>
<feature type="binding site" evidence="7">
    <location>
        <position position="107"/>
    </location>
    <ligand>
        <name>Zn(2+)</name>
        <dbReference type="ChEBI" id="CHEBI:29105"/>
    </ligand>
</feature>
<dbReference type="KEGG" id="soa:G3M56_002540"/>
<keyword evidence="7" id="KW-0479">Metal-binding</keyword>
<feature type="binding site" evidence="8">
    <location>
        <position position="120"/>
    </location>
    <ligand>
        <name>Fe cation</name>
        <dbReference type="ChEBI" id="CHEBI:24875"/>
    </ligand>
</feature>
<evidence type="ECO:0000256" key="1">
    <source>
        <dbReference type="ARBA" id="ARBA00007957"/>
    </source>
</evidence>
<keyword evidence="8" id="KW-0408">Iron</keyword>
<dbReference type="AlphaFoldDB" id="A0A6B3LFM8"/>
<reference evidence="9 10" key="1">
    <citation type="submission" date="2020-12" db="EMBL/GenBank/DDBJ databases">
        <title>Sulforoseuscoccus oceanibium gen. nov., sp. nov., a representative of the phylum Verrucomicrobia with special cytoplasmic membrane, and proposal of Sulforoseuscoccusaceae fam. nov.</title>
        <authorList>
            <person name="Xi F."/>
        </authorList>
    </citation>
    <scope>NUCLEOTIDE SEQUENCE [LARGE SCALE GENOMIC DNA]</scope>
    <source>
        <strain evidence="9 10">T37</strain>
    </source>
</reference>
<keyword evidence="2" id="KW-0678">Repressor</keyword>
<comment type="cofactor">
    <cofactor evidence="7">
        <name>Zn(2+)</name>
        <dbReference type="ChEBI" id="CHEBI:29105"/>
    </cofactor>
    <text evidence="7">Binds 1 zinc ion per subunit.</text>
</comment>
<dbReference type="GO" id="GO:0003700">
    <property type="term" value="F:DNA-binding transcription factor activity"/>
    <property type="evidence" value="ECO:0007669"/>
    <property type="project" value="InterPro"/>
</dbReference>
<name>A0A6B3LFM8_9BACT</name>
<evidence type="ECO:0000256" key="7">
    <source>
        <dbReference type="PIRSR" id="PIRSR602481-1"/>
    </source>
</evidence>
<feature type="binding site" evidence="7">
    <location>
        <position position="145"/>
    </location>
    <ligand>
        <name>Zn(2+)</name>
        <dbReference type="ChEBI" id="CHEBI:29105"/>
    </ligand>
</feature>
<evidence type="ECO:0000256" key="6">
    <source>
        <dbReference type="ARBA" id="ARBA00023163"/>
    </source>
</evidence>
<sequence length="156" mass="17314">MHDHQTSSPAPDTSAIITKLRKLGMRKTTALTQVLDALASSDLPVTIAEISERIASDSRCDPATIYRMLEKLERAGVVRKLGMHERAMYFELLRPGHHGDYLLCTTCGKITKIPAACPVEHLENHLKSESGYRNLTHELVFYGICPDCPEEDPALA</sequence>
<organism evidence="9 10">
    <name type="scientific">Sulfuriroseicoccus oceanibius</name>
    <dbReference type="NCBI Taxonomy" id="2707525"/>
    <lineage>
        <taxon>Bacteria</taxon>
        <taxon>Pseudomonadati</taxon>
        <taxon>Verrucomicrobiota</taxon>
        <taxon>Verrucomicrobiia</taxon>
        <taxon>Verrucomicrobiales</taxon>
        <taxon>Verrucomicrobiaceae</taxon>
        <taxon>Sulfuriroseicoccus</taxon>
    </lineage>
</organism>
<feature type="binding site" evidence="8">
    <location>
        <position position="97"/>
    </location>
    <ligand>
        <name>Fe cation</name>
        <dbReference type="ChEBI" id="CHEBI:24875"/>
    </ligand>
</feature>
<dbReference type="PANTHER" id="PTHR33202:SF7">
    <property type="entry name" value="FERRIC UPTAKE REGULATION PROTEIN"/>
    <property type="match status" value="1"/>
</dbReference>
<evidence type="ECO:0000256" key="5">
    <source>
        <dbReference type="ARBA" id="ARBA00023125"/>
    </source>
</evidence>
<dbReference type="Gene3D" id="1.10.10.10">
    <property type="entry name" value="Winged helix-like DNA-binding domain superfamily/Winged helix DNA-binding domain"/>
    <property type="match status" value="1"/>
</dbReference>
<proteinExistence type="inferred from homology"/>
<dbReference type="EMBL" id="CP066776">
    <property type="protein sequence ID" value="QQL45486.1"/>
    <property type="molecule type" value="Genomic_DNA"/>
</dbReference>
<dbReference type="Proteomes" id="UP000475117">
    <property type="component" value="Chromosome"/>
</dbReference>
<dbReference type="GO" id="GO:0008270">
    <property type="term" value="F:zinc ion binding"/>
    <property type="evidence" value="ECO:0007669"/>
    <property type="project" value="TreeGrafter"/>
</dbReference>
<keyword evidence="6" id="KW-0804">Transcription</keyword>
<dbReference type="InterPro" id="IPR043135">
    <property type="entry name" value="Fur_C"/>
</dbReference>
<dbReference type="InterPro" id="IPR036390">
    <property type="entry name" value="WH_DNA-bd_sf"/>
</dbReference>
<evidence type="ECO:0000313" key="10">
    <source>
        <dbReference type="Proteomes" id="UP000475117"/>
    </source>
</evidence>
<dbReference type="GO" id="GO:0045892">
    <property type="term" value="P:negative regulation of DNA-templated transcription"/>
    <property type="evidence" value="ECO:0007669"/>
    <property type="project" value="TreeGrafter"/>
</dbReference>
<dbReference type="Gene3D" id="3.30.1490.190">
    <property type="match status" value="1"/>
</dbReference>
<comment type="similarity">
    <text evidence="1">Belongs to the Fur family.</text>
</comment>
<accession>A0A6B3LFM8</accession>
<dbReference type="SUPFAM" id="SSF46785">
    <property type="entry name" value="Winged helix' DNA-binding domain"/>
    <property type="match status" value="1"/>
</dbReference>
<comment type="cofactor">
    <cofactor evidence="8">
        <name>Mn(2+)</name>
        <dbReference type="ChEBI" id="CHEBI:29035"/>
    </cofactor>
    <cofactor evidence="8">
        <name>Fe(2+)</name>
        <dbReference type="ChEBI" id="CHEBI:29033"/>
    </cofactor>
    <text evidence="8">Binds 1 Mn(2+) or Fe(2+) ion per subunit.</text>
</comment>
<feature type="binding site" evidence="8">
    <location>
        <position position="100"/>
    </location>
    <ligand>
        <name>Fe cation</name>
        <dbReference type="ChEBI" id="CHEBI:24875"/>
    </ligand>
</feature>
<keyword evidence="10" id="KW-1185">Reference proteome</keyword>
<dbReference type="GO" id="GO:0000976">
    <property type="term" value="F:transcription cis-regulatory region binding"/>
    <property type="evidence" value="ECO:0007669"/>
    <property type="project" value="TreeGrafter"/>
</dbReference>
<dbReference type="InterPro" id="IPR002481">
    <property type="entry name" value="FUR"/>
</dbReference>
<evidence type="ECO:0000256" key="3">
    <source>
        <dbReference type="ARBA" id="ARBA00022833"/>
    </source>
</evidence>
<evidence type="ECO:0000256" key="4">
    <source>
        <dbReference type="ARBA" id="ARBA00023015"/>
    </source>
</evidence>
<dbReference type="RefSeq" id="WP_164365686.1">
    <property type="nucleotide sequence ID" value="NZ_CP066776.1"/>
</dbReference>
<dbReference type="Pfam" id="PF01475">
    <property type="entry name" value="FUR"/>
    <property type="match status" value="1"/>
</dbReference>
<feature type="binding site" evidence="7">
    <location>
        <position position="104"/>
    </location>
    <ligand>
        <name>Zn(2+)</name>
        <dbReference type="ChEBI" id="CHEBI:29105"/>
    </ligand>
</feature>
<keyword evidence="3 7" id="KW-0862">Zinc</keyword>
<evidence type="ECO:0000313" key="9">
    <source>
        <dbReference type="EMBL" id="QQL45486.1"/>
    </source>
</evidence>
<keyword evidence="5" id="KW-0238">DNA-binding</keyword>
<protein>
    <submittedName>
        <fullName evidence="9">Transcriptional repressor</fullName>
    </submittedName>
</protein>
<feature type="binding site" evidence="8">
    <location>
        <position position="137"/>
    </location>
    <ligand>
        <name>Fe cation</name>
        <dbReference type="ChEBI" id="CHEBI:24875"/>
    </ligand>
</feature>
<dbReference type="GO" id="GO:1900376">
    <property type="term" value="P:regulation of secondary metabolite biosynthetic process"/>
    <property type="evidence" value="ECO:0007669"/>
    <property type="project" value="TreeGrafter"/>
</dbReference>